<evidence type="ECO:0000313" key="2">
    <source>
        <dbReference type="EMBL" id="OJI87846.1"/>
    </source>
</evidence>
<reference evidence="3" key="1">
    <citation type="journal article" date="2017" name="Genome Biol.">
        <title>Comparative genomics reveals high biological diversity and specific adaptations in the industrially and medically important fungal genus Aspergillus.</title>
        <authorList>
            <person name="de Vries R.P."/>
            <person name="Riley R."/>
            <person name="Wiebenga A."/>
            <person name="Aguilar-Osorio G."/>
            <person name="Amillis S."/>
            <person name="Uchima C.A."/>
            <person name="Anderluh G."/>
            <person name="Asadollahi M."/>
            <person name="Askin M."/>
            <person name="Barry K."/>
            <person name="Battaglia E."/>
            <person name="Bayram O."/>
            <person name="Benocci T."/>
            <person name="Braus-Stromeyer S.A."/>
            <person name="Caldana C."/>
            <person name="Canovas D."/>
            <person name="Cerqueira G.C."/>
            <person name="Chen F."/>
            <person name="Chen W."/>
            <person name="Choi C."/>
            <person name="Clum A."/>
            <person name="Dos Santos R.A."/>
            <person name="Damasio A.R."/>
            <person name="Diallinas G."/>
            <person name="Emri T."/>
            <person name="Fekete E."/>
            <person name="Flipphi M."/>
            <person name="Freyberg S."/>
            <person name="Gallo A."/>
            <person name="Gournas C."/>
            <person name="Habgood R."/>
            <person name="Hainaut M."/>
            <person name="Harispe M.L."/>
            <person name="Henrissat B."/>
            <person name="Hilden K.S."/>
            <person name="Hope R."/>
            <person name="Hossain A."/>
            <person name="Karabika E."/>
            <person name="Karaffa L."/>
            <person name="Karanyi Z."/>
            <person name="Krasevec N."/>
            <person name="Kuo A."/>
            <person name="Kusch H."/>
            <person name="LaButti K."/>
            <person name="Lagendijk E.L."/>
            <person name="Lapidus A."/>
            <person name="Levasseur A."/>
            <person name="Lindquist E."/>
            <person name="Lipzen A."/>
            <person name="Logrieco A.F."/>
            <person name="MacCabe A."/>
            <person name="Maekelae M.R."/>
            <person name="Malavazi I."/>
            <person name="Melin P."/>
            <person name="Meyer V."/>
            <person name="Mielnichuk N."/>
            <person name="Miskei M."/>
            <person name="Molnar A.P."/>
            <person name="Mule G."/>
            <person name="Ngan C.Y."/>
            <person name="Orejas M."/>
            <person name="Orosz E."/>
            <person name="Ouedraogo J.P."/>
            <person name="Overkamp K.M."/>
            <person name="Park H.-S."/>
            <person name="Perrone G."/>
            <person name="Piumi F."/>
            <person name="Punt P.J."/>
            <person name="Ram A.F."/>
            <person name="Ramon A."/>
            <person name="Rauscher S."/>
            <person name="Record E."/>
            <person name="Riano-Pachon D.M."/>
            <person name="Robert V."/>
            <person name="Roehrig J."/>
            <person name="Ruller R."/>
            <person name="Salamov A."/>
            <person name="Salih N.S."/>
            <person name="Samson R.A."/>
            <person name="Sandor E."/>
            <person name="Sanguinetti M."/>
            <person name="Schuetze T."/>
            <person name="Sepcic K."/>
            <person name="Shelest E."/>
            <person name="Sherlock G."/>
            <person name="Sophianopoulou V."/>
            <person name="Squina F.M."/>
            <person name="Sun H."/>
            <person name="Susca A."/>
            <person name="Todd R.B."/>
            <person name="Tsang A."/>
            <person name="Unkles S.E."/>
            <person name="van de Wiele N."/>
            <person name="van Rossen-Uffink D."/>
            <person name="Oliveira J.V."/>
            <person name="Vesth T.C."/>
            <person name="Visser J."/>
            <person name="Yu J.-H."/>
            <person name="Zhou M."/>
            <person name="Andersen M.R."/>
            <person name="Archer D.B."/>
            <person name="Baker S.E."/>
            <person name="Benoit I."/>
            <person name="Brakhage A.A."/>
            <person name="Braus G.H."/>
            <person name="Fischer R."/>
            <person name="Frisvad J.C."/>
            <person name="Goldman G.H."/>
            <person name="Houbraken J."/>
            <person name="Oakley B."/>
            <person name="Pocsi I."/>
            <person name="Scazzocchio C."/>
            <person name="Seiboth B."/>
            <person name="vanKuyk P.A."/>
            <person name="Wortman J."/>
            <person name="Dyer P.S."/>
            <person name="Grigoriev I.V."/>
        </authorList>
    </citation>
    <scope>NUCLEOTIDE SEQUENCE [LARGE SCALE GENOMIC DNA]</scope>
    <source>
        <strain evidence="3">CBS 134.48</strain>
    </source>
</reference>
<evidence type="ECO:0000313" key="3">
    <source>
        <dbReference type="Proteomes" id="UP000184304"/>
    </source>
</evidence>
<protein>
    <submittedName>
        <fullName evidence="2">Uncharacterized protein</fullName>
    </submittedName>
</protein>
<evidence type="ECO:0000256" key="1">
    <source>
        <dbReference type="SAM" id="MobiDB-lite"/>
    </source>
</evidence>
<keyword evidence="3" id="KW-1185">Reference proteome</keyword>
<organism evidence="2 3">
    <name type="scientific">Aspergillus tubingensis (strain CBS 134.48)</name>
    <dbReference type="NCBI Taxonomy" id="767770"/>
    <lineage>
        <taxon>Eukaryota</taxon>
        <taxon>Fungi</taxon>
        <taxon>Dikarya</taxon>
        <taxon>Ascomycota</taxon>
        <taxon>Pezizomycotina</taxon>
        <taxon>Eurotiomycetes</taxon>
        <taxon>Eurotiomycetidae</taxon>
        <taxon>Eurotiales</taxon>
        <taxon>Aspergillaceae</taxon>
        <taxon>Aspergillus</taxon>
        <taxon>Aspergillus subgen. Circumdati</taxon>
    </lineage>
</organism>
<sequence>MELSPPDNRRPNFQAASDESILTNHNSKGETPGAWEIDSAVTIELPEHLNGMAGKRALMSELCEYVPFYNVPNVVVIHPPNGADLYLQVLKPESGELISVALPSDVLPNPKFICNIVASYRFQSSALYTSRRPILQIINTLETPSPPFEKTGVILDSTVSVLSCSYPTIRRTPRQFLTGMFTLPD</sequence>
<dbReference type="AlphaFoldDB" id="A0A1L9NEX5"/>
<dbReference type="Proteomes" id="UP000184304">
    <property type="component" value="Unassembled WGS sequence"/>
</dbReference>
<proteinExistence type="predicted"/>
<accession>A0A1L9NEX5</accession>
<dbReference type="OMA" id="CNIVASY"/>
<gene>
    <name evidence="2" type="ORF">ASPTUDRAFT_36266</name>
</gene>
<feature type="region of interest" description="Disordered" evidence="1">
    <location>
        <begin position="1"/>
        <end position="33"/>
    </location>
</feature>
<dbReference type="VEuPathDB" id="FungiDB:ASPTUDRAFT_36266"/>
<dbReference type="EMBL" id="KV878181">
    <property type="protein sequence ID" value="OJI87846.1"/>
    <property type="molecule type" value="Genomic_DNA"/>
</dbReference>
<feature type="compositionally biased region" description="Polar residues" evidence="1">
    <location>
        <begin position="14"/>
        <end position="26"/>
    </location>
</feature>
<name>A0A1L9NEX5_ASPTC</name>
<dbReference type="OrthoDB" id="4453182at2759"/>